<dbReference type="OMA" id="DEHCEAT"/>
<dbReference type="Pfam" id="PF03098">
    <property type="entry name" value="An_peroxidase"/>
    <property type="match status" value="1"/>
</dbReference>
<dbReference type="SUPFAM" id="SSF48113">
    <property type="entry name" value="Heme-dependent peroxidases"/>
    <property type="match status" value="1"/>
</dbReference>
<name>T1H333_MEGSC</name>
<dbReference type="InterPro" id="IPR037120">
    <property type="entry name" value="Haem_peroxidase_sf_animal"/>
</dbReference>
<dbReference type="HOGENOM" id="CLU_1457936_0_0_1"/>
<dbReference type="PANTHER" id="PTHR11475:SF106">
    <property type="entry name" value="CURLY SU"/>
    <property type="match status" value="1"/>
</dbReference>
<evidence type="ECO:0008006" key="4">
    <source>
        <dbReference type="Google" id="ProtNLM"/>
    </source>
</evidence>
<sequence>RPLHLKHPYCNEIRVPDDDYFYRLFNVKCIDFVRAFPSPRPGCKLGSRTPFNTLTGVIDANTVYGVTEKFAHKLRTGFGGLLRMNPVFEEYGLKDLLPLKLDIPDEGCTRPNKSMFCFEAGEIRVNEQLVLTCMHTLMAREHNRLANGLALVNPHWDDEILFQEARRINIAIVQHVTYNEFLPILL</sequence>
<evidence type="ECO:0000313" key="2">
    <source>
        <dbReference type="EnsemblMetazoa" id="MESCA010645-PA"/>
    </source>
</evidence>
<reference evidence="2" key="2">
    <citation type="submission" date="2015-06" db="UniProtKB">
        <authorList>
            <consortium name="EnsemblMetazoa"/>
        </authorList>
    </citation>
    <scope>IDENTIFICATION</scope>
</reference>
<dbReference type="STRING" id="36166.T1H333"/>
<dbReference type="EMBL" id="CAQQ02170910">
    <property type="status" value="NOT_ANNOTATED_CDS"/>
    <property type="molecule type" value="Genomic_DNA"/>
</dbReference>
<dbReference type="GO" id="GO:0020037">
    <property type="term" value="F:heme binding"/>
    <property type="evidence" value="ECO:0007669"/>
    <property type="project" value="InterPro"/>
</dbReference>
<keyword evidence="1" id="KW-0560">Oxidoreductase</keyword>
<dbReference type="AlphaFoldDB" id="T1H333"/>
<dbReference type="GO" id="GO:0004601">
    <property type="term" value="F:peroxidase activity"/>
    <property type="evidence" value="ECO:0007669"/>
    <property type="project" value="UniProtKB-KW"/>
</dbReference>
<dbReference type="PANTHER" id="PTHR11475">
    <property type="entry name" value="OXIDASE/PEROXIDASE"/>
    <property type="match status" value="1"/>
</dbReference>
<evidence type="ECO:0000313" key="3">
    <source>
        <dbReference type="Proteomes" id="UP000015102"/>
    </source>
</evidence>
<dbReference type="InterPro" id="IPR010255">
    <property type="entry name" value="Haem_peroxidase_sf"/>
</dbReference>
<dbReference type="EnsemblMetazoa" id="MESCA010645-RA">
    <property type="protein sequence ID" value="MESCA010645-PA"/>
    <property type="gene ID" value="MESCA010645"/>
</dbReference>
<keyword evidence="3" id="KW-1185">Reference proteome</keyword>
<protein>
    <recommendedName>
        <fullName evidence="4">Chorion peroxidase</fullName>
    </recommendedName>
</protein>
<keyword evidence="1" id="KW-0575">Peroxidase</keyword>
<proteinExistence type="predicted"/>
<dbReference type="PRINTS" id="PR00457">
    <property type="entry name" value="ANPEROXIDASE"/>
</dbReference>
<evidence type="ECO:0000256" key="1">
    <source>
        <dbReference type="ARBA" id="ARBA00022559"/>
    </source>
</evidence>
<dbReference type="Proteomes" id="UP000015102">
    <property type="component" value="Unassembled WGS sequence"/>
</dbReference>
<dbReference type="InterPro" id="IPR019791">
    <property type="entry name" value="Haem_peroxidase_animal"/>
</dbReference>
<accession>T1H333</accession>
<dbReference type="Gene3D" id="1.10.640.10">
    <property type="entry name" value="Haem peroxidase domain superfamily, animal type"/>
    <property type="match status" value="1"/>
</dbReference>
<dbReference type="PROSITE" id="PS50292">
    <property type="entry name" value="PEROXIDASE_3"/>
    <property type="match status" value="1"/>
</dbReference>
<organism evidence="2 3">
    <name type="scientific">Megaselia scalaris</name>
    <name type="common">Humpbacked fly</name>
    <name type="synonym">Phora scalaris</name>
    <dbReference type="NCBI Taxonomy" id="36166"/>
    <lineage>
        <taxon>Eukaryota</taxon>
        <taxon>Metazoa</taxon>
        <taxon>Ecdysozoa</taxon>
        <taxon>Arthropoda</taxon>
        <taxon>Hexapoda</taxon>
        <taxon>Insecta</taxon>
        <taxon>Pterygota</taxon>
        <taxon>Neoptera</taxon>
        <taxon>Endopterygota</taxon>
        <taxon>Diptera</taxon>
        <taxon>Brachycera</taxon>
        <taxon>Muscomorpha</taxon>
        <taxon>Platypezoidea</taxon>
        <taxon>Phoridae</taxon>
        <taxon>Megaseliini</taxon>
        <taxon>Megaselia</taxon>
    </lineage>
</organism>
<reference evidence="3" key="1">
    <citation type="submission" date="2013-02" db="EMBL/GenBank/DDBJ databases">
        <authorList>
            <person name="Hughes D."/>
        </authorList>
    </citation>
    <scope>NUCLEOTIDE SEQUENCE</scope>
    <source>
        <strain>Durham</strain>
        <strain evidence="3">NC isolate 2 -- Noor lab</strain>
    </source>
</reference>
<dbReference type="GO" id="GO:0006979">
    <property type="term" value="P:response to oxidative stress"/>
    <property type="evidence" value="ECO:0007669"/>
    <property type="project" value="InterPro"/>
</dbReference>